<sequence length="80" mass="9033">MADGSHRSPAPTEDHNDSRPAQESLSFTMQRFLEDRDDEILLHKQQPSPESSRSNRLQAVIDEVDRLGLSGKDAESKQDK</sequence>
<dbReference type="EMBL" id="MU003694">
    <property type="protein sequence ID" value="KAF2815388.1"/>
    <property type="molecule type" value="Genomic_DNA"/>
</dbReference>
<dbReference type="OrthoDB" id="10378661at2759"/>
<keyword evidence="3" id="KW-1185">Reference proteome</keyword>
<dbReference type="Proteomes" id="UP000504636">
    <property type="component" value="Unplaced"/>
</dbReference>
<protein>
    <submittedName>
        <fullName evidence="2 4">Uncharacterized protein</fullName>
    </submittedName>
</protein>
<accession>A0A6A6Z3K2</accession>
<dbReference type="RefSeq" id="XP_033582352.1">
    <property type="nucleotide sequence ID" value="XM_033727665.1"/>
</dbReference>
<evidence type="ECO:0000313" key="3">
    <source>
        <dbReference type="Proteomes" id="UP000504636"/>
    </source>
</evidence>
<evidence type="ECO:0000256" key="1">
    <source>
        <dbReference type="SAM" id="MobiDB-lite"/>
    </source>
</evidence>
<gene>
    <name evidence="2 4" type="ORF">BDZ99DRAFT_567239</name>
</gene>
<evidence type="ECO:0000313" key="4">
    <source>
        <dbReference type="RefSeq" id="XP_033582352.1"/>
    </source>
</evidence>
<organism evidence="2">
    <name type="scientific">Mytilinidion resinicola</name>
    <dbReference type="NCBI Taxonomy" id="574789"/>
    <lineage>
        <taxon>Eukaryota</taxon>
        <taxon>Fungi</taxon>
        <taxon>Dikarya</taxon>
        <taxon>Ascomycota</taxon>
        <taxon>Pezizomycotina</taxon>
        <taxon>Dothideomycetes</taxon>
        <taxon>Pleosporomycetidae</taxon>
        <taxon>Mytilinidiales</taxon>
        <taxon>Mytilinidiaceae</taxon>
        <taxon>Mytilinidion</taxon>
    </lineage>
</organism>
<reference evidence="4" key="3">
    <citation type="submission" date="2025-04" db="UniProtKB">
        <authorList>
            <consortium name="RefSeq"/>
        </authorList>
    </citation>
    <scope>IDENTIFICATION</scope>
    <source>
        <strain evidence="4">CBS 304.34</strain>
    </source>
</reference>
<reference evidence="4" key="2">
    <citation type="submission" date="2020-04" db="EMBL/GenBank/DDBJ databases">
        <authorList>
            <consortium name="NCBI Genome Project"/>
        </authorList>
    </citation>
    <scope>NUCLEOTIDE SEQUENCE</scope>
    <source>
        <strain evidence="4">CBS 304.34</strain>
    </source>
</reference>
<dbReference type="AlphaFoldDB" id="A0A6A6Z3K2"/>
<name>A0A6A6Z3K2_9PEZI</name>
<feature type="compositionally biased region" description="Basic and acidic residues" evidence="1">
    <location>
        <begin position="1"/>
        <end position="20"/>
    </location>
</feature>
<proteinExistence type="predicted"/>
<feature type="region of interest" description="Disordered" evidence="1">
    <location>
        <begin position="1"/>
        <end position="25"/>
    </location>
</feature>
<evidence type="ECO:0000313" key="2">
    <source>
        <dbReference type="EMBL" id="KAF2815388.1"/>
    </source>
</evidence>
<reference evidence="2 4" key="1">
    <citation type="journal article" date="2020" name="Stud. Mycol.">
        <title>101 Dothideomycetes genomes: a test case for predicting lifestyles and emergence of pathogens.</title>
        <authorList>
            <person name="Haridas S."/>
            <person name="Albert R."/>
            <person name="Binder M."/>
            <person name="Bloem J."/>
            <person name="Labutti K."/>
            <person name="Salamov A."/>
            <person name="Andreopoulos B."/>
            <person name="Baker S."/>
            <person name="Barry K."/>
            <person name="Bills G."/>
            <person name="Bluhm B."/>
            <person name="Cannon C."/>
            <person name="Castanera R."/>
            <person name="Culley D."/>
            <person name="Daum C."/>
            <person name="Ezra D."/>
            <person name="Gonzalez J."/>
            <person name="Henrissat B."/>
            <person name="Kuo A."/>
            <person name="Liang C."/>
            <person name="Lipzen A."/>
            <person name="Lutzoni F."/>
            <person name="Magnuson J."/>
            <person name="Mondo S."/>
            <person name="Nolan M."/>
            <person name="Ohm R."/>
            <person name="Pangilinan J."/>
            <person name="Park H.-J."/>
            <person name="Ramirez L."/>
            <person name="Alfaro M."/>
            <person name="Sun H."/>
            <person name="Tritt A."/>
            <person name="Yoshinaga Y."/>
            <person name="Zwiers L.-H."/>
            <person name="Turgeon B."/>
            <person name="Goodwin S."/>
            <person name="Spatafora J."/>
            <person name="Crous P."/>
            <person name="Grigoriev I."/>
        </authorList>
    </citation>
    <scope>NUCLEOTIDE SEQUENCE</scope>
    <source>
        <strain evidence="2 4">CBS 304.34</strain>
    </source>
</reference>
<dbReference type="GeneID" id="54468558"/>